<dbReference type="SUPFAM" id="SSF51735">
    <property type="entry name" value="NAD(P)-binding Rossmann-fold domains"/>
    <property type="match status" value="1"/>
</dbReference>
<dbReference type="EMBL" id="JBHUMM010000007">
    <property type="protein sequence ID" value="MFD2670915.1"/>
    <property type="molecule type" value="Genomic_DNA"/>
</dbReference>
<dbReference type="EC" id="1.-.-.-" evidence="1"/>
<dbReference type="PANTHER" id="PTHR43431:SF1">
    <property type="entry name" value="OS08G0476300 PROTEIN"/>
    <property type="match status" value="1"/>
</dbReference>
<dbReference type="InterPro" id="IPR036291">
    <property type="entry name" value="NAD(P)-bd_dom_sf"/>
</dbReference>
<protein>
    <submittedName>
        <fullName evidence="1">SDR family NAD(P)-dependent oxidoreductase</fullName>
        <ecNumber evidence="1">1.-.-.-</ecNumber>
    </submittedName>
</protein>
<dbReference type="CDD" id="cd05233">
    <property type="entry name" value="SDR_c"/>
    <property type="match status" value="1"/>
</dbReference>
<dbReference type="InterPro" id="IPR002347">
    <property type="entry name" value="SDR_fam"/>
</dbReference>
<evidence type="ECO:0000313" key="1">
    <source>
        <dbReference type="EMBL" id="MFD2670915.1"/>
    </source>
</evidence>
<evidence type="ECO:0000313" key="2">
    <source>
        <dbReference type="Proteomes" id="UP001597497"/>
    </source>
</evidence>
<keyword evidence="2" id="KW-1185">Reference proteome</keyword>
<organism evidence="1 2">
    <name type="scientific">Marinicrinis sediminis</name>
    <dbReference type="NCBI Taxonomy" id="1652465"/>
    <lineage>
        <taxon>Bacteria</taxon>
        <taxon>Bacillati</taxon>
        <taxon>Bacillota</taxon>
        <taxon>Bacilli</taxon>
        <taxon>Bacillales</taxon>
        <taxon>Paenibacillaceae</taxon>
    </lineage>
</organism>
<accession>A0ABW5R757</accession>
<name>A0ABW5R757_9BACL</name>
<dbReference type="RefSeq" id="WP_379928338.1">
    <property type="nucleotide sequence ID" value="NZ_JBHUMM010000007.1"/>
</dbReference>
<dbReference type="Proteomes" id="UP001597497">
    <property type="component" value="Unassembled WGS sequence"/>
</dbReference>
<gene>
    <name evidence="1" type="ORF">ACFSUC_04745</name>
</gene>
<reference evidence="2" key="1">
    <citation type="journal article" date="2019" name="Int. J. Syst. Evol. Microbiol.">
        <title>The Global Catalogue of Microorganisms (GCM) 10K type strain sequencing project: providing services to taxonomists for standard genome sequencing and annotation.</title>
        <authorList>
            <consortium name="The Broad Institute Genomics Platform"/>
            <consortium name="The Broad Institute Genome Sequencing Center for Infectious Disease"/>
            <person name="Wu L."/>
            <person name="Ma J."/>
        </authorList>
    </citation>
    <scope>NUCLEOTIDE SEQUENCE [LARGE SCALE GENOMIC DNA]</scope>
    <source>
        <strain evidence="2">KCTC 33676</strain>
    </source>
</reference>
<dbReference type="Gene3D" id="3.40.50.720">
    <property type="entry name" value="NAD(P)-binding Rossmann-like Domain"/>
    <property type="match status" value="1"/>
</dbReference>
<dbReference type="GO" id="GO:0016491">
    <property type="term" value="F:oxidoreductase activity"/>
    <property type="evidence" value="ECO:0007669"/>
    <property type="project" value="UniProtKB-KW"/>
</dbReference>
<proteinExistence type="predicted"/>
<dbReference type="Pfam" id="PF00106">
    <property type="entry name" value="adh_short"/>
    <property type="match status" value="1"/>
</dbReference>
<dbReference type="PRINTS" id="PR00081">
    <property type="entry name" value="GDHRDH"/>
</dbReference>
<keyword evidence="1" id="KW-0560">Oxidoreductase</keyword>
<sequence length="236" mass="25072">MKDKTMLIIGAGPGISLHTARKFGKAGYKIALVARSIETLQRYEEELAAQGIMAKTSVGDASQASSLRGAIDRVIGAFGRIDVLLYNAAAGTPGMPTQVEVSDLLHDFQISVGGALTSVQAVVPHMKEGAILLTGGGLALQPHASYSSLAISKAGLRSLSYSLHQELQPVGIYVGTLTVNGFVQEGSGLTANHAAEAFYRMSQERTDIEVILKAEMLEAKSLETEMLENKILETKK</sequence>
<comment type="caution">
    <text evidence="1">The sequence shown here is derived from an EMBL/GenBank/DDBJ whole genome shotgun (WGS) entry which is preliminary data.</text>
</comment>
<dbReference type="PANTHER" id="PTHR43431">
    <property type="entry name" value="OXIDOREDUCTASE, SHORT CHAIN DEHYDROGENASE/REDUCTASE FAMILY (AFU_ORTHOLOGUE AFUA_5G14000)"/>
    <property type="match status" value="1"/>
</dbReference>